<name>A0A2P2NAH8_RHIMU</name>
<dbReference type="EMBL" id="GGEC01058979">
    <property type="protein sequence ID" value="MBX39463.1"/>
    <property type="molecule type" value="Transcribed_RNA"/>
</dbReference>
<sequence>MGSIYLSREKYKPDICQEVCLLYIHHQFSLLSSQSKLSGILCCLF</sequence>
<proteinExistence type="predicted"/>
<organism evidence="1">
    <name type="scientific">Rhizophora mucronata</name>
    <name type="common">Asiatic mangrove</name>
    <dbReference type="NCBI Taxonomy" id="61149"/>
    <lineage>
        <taxon>Eukaryota</taxon>
        <taxon>Viridiplantae</taxon>
        <taxon>Streptophyta</taxon>
        <taxon>Embryophyta</taxon>
        <taxon>Tracheophyta</taxon>
        <taxon>Spermatophyta</taxon>
        <taxon>Magnoliopsida</taxon>
        <taxon>eudicotyledons</taxon>
        <taxon>Gunneridae</taxon>
        <taxon>Pentapetalae</taxon>
        <taxon>rosids</taxon>
        <taxon>fabids</taxon>
        <taxon>Malpighiales</taxon>
        <taxon>Rhizophoraceae</taxon>
        <taxon>Rhizophora</taxon>
    </lineage>
</organism>
<accession>A0A2P2NAH8</accession>
<protein>
    <submittedName>
        <fullName evidence="1">Uncharacterized protein</fullName>
    </submittedName>
</protein>
<evidence type="ECO:0000313" key="1">
    <source>
        <dbReference type="EMBL" id="MBX39463.1"/>
    </source>
</evidence>
<dbReference type="AlphaFoldDB" id="A0A2P2NAH8"/>
<reference evidence="1" key="1">
    <citation type="submission" date="2018-02" db="EMBL/GenBank/DDBJ databases">
        <title>Rhizophora mucronata_Transcriptome.</title>
        <authorList>
            <person name="Meera S.P."/>
            <person name="Sreeshan A."/>
            <person name="Augustine A."/>
        </authorList>
    </citation>
    <scope>NUCLEOTIDE SEQUENCE</scope>
    <source>
        <tissue evidence="1">Leaf</tissue>
    </source>
</reference>